<dbReference type="AlphaFoldDB" id="A0A392QVC2"/>
<evidence type="ECO:0000313" key="2">
    <source>
        <dbReference type="Proteomes" id="UP000265520"/>
    </source>
</evidence>
<dbReference type="Proteomes" id="UP000265520">
    <property type="component" value="Unassembled WGS sequence"/>
</dbReference>
<protein>
    <submittedName>
        <fullName evidence="1">Uncharacterized protein</fullName>
    </submittedName>
</protein>
<proteinExistence type="predicted"/>
<dbReference type="EMBL" id="LXQA010162611">
    <property type="protein sequence ID" value="MCI27959.1"/>
    <property type="molecule type" value="Genomic_DNA"/>
</dbReference>
<comment type="caution">
    <text evidence="1">The sequence shown here is derived from an EMBL/GenBank/DDBJ whole genome shotgun (WGS) entry which is preliminary data.</text>
</comment>
<keyword evidence="2" id="KW-1185">Reference proteome</keyword>
<evidence type="ECO:0000313" key="1">
    <source>
        <dbReference type="EMBL" id="MCI27959.1"/>
    </source>
</evidence>
<accession>A0A392QVC2</accession>
<organism evidence="1 2">
    <name type="scientific">Trifolium medium</name>
    <dbReference type="NCBI Taxonomy" id="97028"/>
    <lineage>
        <taxon>Eukaryota</taxon>
        <taxon>Viridiplantae</taxon>
        <taxon>Streptophyta</taxon>
        <taxon>Embryophyta</taxon>
        <taxon>Tracheophyta</taxon>
        <taxon>Spermatophyta</taxon>
        <taxon>Magnoliopsida</taxon>
        <taxon>eudicotyledons</taxon>
        <taxon>Gunneridae</taxon>
        <taxon>Pentapetalae</taxon>
        <taxon>rosids</taxon>
        <taxon>fabids</taxon>
        <taxon>Fabales</taxon>
        <taxon>Fabaceae</taxon>
        <taxon>Papilionoideae</taxon>
        <taxon>50 kb inversion clade</taxon>
        <taxon>NPAAA clade</taxon>
        <taxon>Hologalegina</taxon>
        <taxon>IRL clade</taxon>
        <taxon>Trifolieae</taxon>
        <taxon>Trifolium</taxon>
    </lineage>
</organism>
<name>A0A392QVC2_9FABA</name>
<reference evidence="1 2" key="1">
    <citation type="journal article" date="2018" name="Front. Plant Sci.">
        <title>Red Clover (Trifolium pratense) and Zigzag Clover (T. medium) - A Picture of Genomic Similarities and Differences.</title>
        <authorList>
            <person name="Dluhosova J."/>
            <person name="Istvanek J."/>
            <person name="Nedelnik J."/>
            <person name="Repkova J."/>
        </authorList>
    </citation>
    <scope>NUCLEOTIDE SEQUENCE [LARGE SCALE GENOMIC DNA]</scope>
    <source>
        <strain evidence="2">cv. 10/8</strain>
        <tissue evidence="1">Leaf</tissue>
    </source>
</reference>
<sequence length="118" mass="13194">MSRTGHFTCSRAIALANQVEPSNVHEEEASPEPINTQRDQLPQFAAQSSIPVNNIFSSVHASLSQNHNHQTPLSNRQQAMGVHIQNPPRRTSQEQQTNDMLSTILILLQQRAARLSYV</sequence>